<reference evidence="1" key="1">
    <citation type="submission" date="2022-08" db="EMBL/GenBank/DDBJ databases">
        <title>Genomic analyses of the natural microbiome of Caenorhabditis elegans.</title>
        <authorList>
            <person name="Samuel B."/>
        </authorList>
    </citation>
    <scope>NUCLEOTIDE SEQUENCE</scope>
    <source>
        <strain evidence="1">BIGb0277</strain>
    </source>
</reference>
<proteinExistence type="predicted"/>
<comment type="caution">
    <text evidence="1">The sequence shown here is derived from an EMBL/GenBank/DDBJ whole genome shotgun (WGS) entry which is preliminary data.</text>
</comment>
<gene>
    <name evidence="1" type="ORF">M2412_000984</name>
</gene>
<evidence type="ECO:0000313" key="1">
    <source>
        <dbReference type="EMBL" id="MCS4279017.1"/>
    </source>
</evidence>
<dbReference type="Proteomes" id="UP001320691">
    <property type="component" value="Unassembled WGS sequence"/>
</dbReference>
<dbReference type="RefSeq" id="WP_259259780.1">
    <property type="nucleotide sequence ID" value="NZ_JANUEK010000002.1"/>
</dbReference>
<sequence length="149" mass="16041">MSSAPIGHEQLADLLMAVQGFRPPANALLELCSTGHLWETLSKPRRFGLSEKGKAEVLRCLSIKLVVKADELLQAAGSLKPSAAEFTSGAVFLDTYESAIRAGEDPVATLEQAIFVAWLVSRLDSQPQSGESLKICDHIDRADPARSPI</sequence>
<name>A0AAW5PEK7_9GAMM</name>
<dbReference type="EMBL" id="JANUEK010000002">
    <property type="protein sequence ID" value="MCS4279017.1"/>
    <property type="molecule type" value="Genomic_DNA"/>
</dbReference>
<organism evidence="1 2">
    <name type="scientific">Stenotrophomonas rhizophila</name>
    <dbReference type="NCBI Taxonomy" id="216778"/>
    <lineage>
        <taxon>Bacteria</taxon>
        <taxon>Pseudomonadati</taxon>
        <taxon>Pseudomonadota</taxon>
        <taxon>Gammaproteobacteria</taxon>
        <taxon>Lysobacterales</taxon>
        <taxon>Lysobacteraceae</taxon>
        <taxon>Stenotrophomonas</taxon>
    </lineage>
</organism>
<protein>
    <submittedName>
        <fullName evidence="1">Uncharacterized protein</fullName>
    </submittedName>
</protein>
<evidence type="ECO:0000313" key="2">
    <source>
        <dbReference type="Proteomes" id="UP001320691"/>
    </source>
</evidence>
<accession>A0AAW5PEK7</accession>
<dbReference type="AlphaFoldDB" id="A0AAW5PEK7"/>